<keyword evidence="1" id="KW-0175">Coiled coil</keyword>
<protein>
    <submittedName>
        <fullName evidence="2">Uncharacterized protein</fullName>
    </submittedName>
</protein>
<evidence type="ECO:0000256" key="1">
    <source>
        <dbReference type="SAM" id="Coils"/>
    </source>
</evidence>
<organism evidence="2 3">
    <name type="scientific">Stereocaulon virgatum</name>
    <dbReference type="NCBI Taxonomy" id="373712"/>
    <lineage>
        <taxon>Eukaryota</taxon>
        <taxon>Fungi</taxon>
        <taxon>Dikarya</taxon>
        <taxon>Ascomycota</taxon>
        <taxon>Pezizomycotina</taxon>
        <taxon>Lecanoromycetes</taxon>
        <taxon>OSLEUM clade</taxon>
        <taxon>Lecanoromycetidae</taxon>
        <taxon>Lecanorales</taxon>
        <taxon>Lecanorineae</taxon>
        <taxon>Stereocaulaceae</taxon>
        <taxon>Stereocaulon</taxon>
    </lineage>
</organism>
<proteinExistence type="predicted"/>
<accession>A0ABR4A315</accession>
<feature type="coiled-coil region" evidence="1">
    <location>
        <begin position="15"/>
        <end position="60"/>
    </location>
</feature>
<evidence type="ECO:0000313" key="3">
    <source>
        <dbReference type="Proteomes" id="UP001590950"/>
    </source>
</evidence>
<comment type="caution">
    <text evidence="2">The sequence shown here is derived from an EMBL/GenBank/DDBJ whole genome shotgun (WGS) entry which is preliminary data.</text>
</comment>
<reference evidence="2 3" key="1">
    <citation type="submission" date="2024-09" db="EMBL/GenBank/DDBJ databases">
        <title>Rethinking Asexuality: The Enigmatic Case of Functional Sexual Genes in Lepraria (Stereocaulaceae).</title>
        <authorList>
            <person name="Doellman M."/>
            <person name="Sun Y."/>
            <person name="Barcenas-Pena A."/>
            <person name="Lumbsch H.T."/>
            <person name="Grewe F."/>
        </authorList>
    </citation>
    <scope>NUCLEOTIDE SEQUENCE [LARGE SCALE GENOMIC DNA]</scope>
    <source>
        <strain evidence="2 3">Mercado 3170</strain>
    </source>
</reference>
<gene>
    <name evidence="2" type="ORF">N7G274_009648</name>
</gene>
<dbReference type="Proteomes" id="UP001590950">
    <property type="component" value="Unassembled WGS sequence"/>
</dbReference>
<keyword evidence="3" id="KW-1185">Reference proteome</keyword>
<dbReference type="EMBL" id="JBEFKJ010000038">
    <property type="protein sequence ID" value="KAL2037703.1"/>
    <property type="molecule type" value="Genomic_DNA"/>
</dbReference>
<evidence type="ECO:0000313" key="2">
    <source>
        <dbReference type="EMBL" id="KAL2037703.1"/>
    </source>
</evidence>
<sequence>MRKIERARCDLRDELRQTLAKANQLQIQLDRIEKKKQELVDRELQNVEELEAEEQRLAAIDDCPFNVDAENFSLPEGFEWPLVPAAAYGTPSAGPDSSSGS</sequence>
<name>A0ABR4A315_9LECA</name>